<dbReference type="AlphaFoldDB" id="X0SF72"/>
<sequence length="81" mass="9150">MLINSSTLISDNIAELLVKILEFTRNRHQVLAENISNINEAGFVPKDLAVDEFAGLMDGAIDEHQQSRRLVLYDTENFKFG</sequence>
<feature type="non-terminal residue" evidence="1">
    <location>
        <position position="81"/>
    </location>
</feature>
<organism evidence="1">
    <name type="scientific">marine sediment metagenome</name>
    <dbReference type="NCBI Taxonomy" id="412755"/>
    <lineage>
        <taxon>unclassified sequences</taxon>
        <taxon>metagenomes</taxon>
        <taxon>ecological metagenomes</taxon>
    </lineage>
</organism>
<evidence type="ECO:0000313" key="1">
    <source>
        <dbReference type="EMBL" id="GAF73781.1"/>
    </source>
</evidence>
<name>X0SF72_9ZZZZ</name>
<accession>X0SF72</accession>
<reference evidence="1" key="1">
    <citation type="journal article" date="2014" name="Front. Microbiol.">
        <title>High frequency of phylogenetically diverse reductive dehalogenase-homologous genes in deep subseafloor sedimentary metagenomes.</title>
        <authorList>
            <person name="Kawai M."/>
            <person name="Futagami T."/>
            <person name="Toyoda A."/>
            <person name="Takaki Y."/>
            <person name="Nishi S."/>
            <person name="Hori S."/>
            <person name="Arai W."/>
            <person name="Tsubouchi T."/>
            <person name="Morono Y."/>
            <person name="Uchiyama I."/>
            <person name="Ito T."/>
            <person name="Fujiyama A."/>
            <person name="Inagaki F."/>
            <person name="Takami H."/>
        </authorList>
    </citation>
    <scope>NUCLEOTIDE SEQUENCE</scope>
    <source>
        <strain evidence="1">Expedition CK06-06</strain>
    </source>
</reference>
<comment type="caution">
    <text evidence="1">The sequence shown here is derived from an EMBL/GenBank/DDBJ whole genome shotgun (WGS) entry which is preliminary data.</text>
</comment>
<evidence type="ECO:0008006" key="2">
    <source>
        <dbReference type="Google" id="ProtNLM"/>
    </source>
</evidence>
<proteinExistence type="predicted"/>
<protein>
    <recommendedName>
        <fullName evidence="2">Flagellar basal body rod protein N-terminal domain-containing protein</fullName>
    </recommendedName>
</protein>
<gene>
    <name evidence="1" type="ORF">S01H1_05470</name>
</gene>
<dbReference type="EMBL" id="BARS01002851">
    <property type="protein sequence ID" value="GAF73781.1"/>
    <property type="molecule type" value="Genomic_DNA"/>
</dbReference>